<dbReference type="RefSeq" id="WP_163386052.1">
    <property type="nucleotide sequence ID" value="NZ_JAUFQS010000009.1"/>
</dbReference>
<sequence length="351" mass="39641">MEVDFLLIGQGLAGSILSYRLIKAGFKVCLVDDGSPTSSSKVAAGLYNPITGRKMVKTWQADILFDEIETFYKELEIVLNQNFLHPTGIYRPFISYEEQNEWVAKSADAQYDRYIGEVFREPGFPGVSDPFGGLLLKSSGYLDIKKMLQAYRSWLMNRGDLIQSRFSEEKLIEEASGNWQFQEIHAPKLIFCNGIGAKESAFFKWVPFTPVKGEILTVRQEFTSREIINRGVFRIDLGNGIAKVGSTYNNREIDLTPTISGKREILDKLRQLVPIEVTGIVDHQVGIRPAMGDRRPVLGRHPTKANVYLFGGLGAKGVSLAPYFSKEMTEYLISGKEPQKEVNINRFFKYI</sequence>
<dbReference type="GO" id="GO:0016491">
    <property type="term" value="F:oxidoreductase activity"/>
    <property type="evidence" value="ECO:0007669"/>
    <property type="project" value="UniProtKB-KW"/>
</dbReference>
<name>A0ABT8C716_9BACT</name>
<keyword evidence="2" id="KW-0560">Oxidoreductase</keyword>
<dbReference type="EMBL" id="JAUFQS010000009">
    <property type="protein sequence ID" value="MDN3688301.1"/>
    <property type="molecule type" value="Genomic_DNA"/>
</dbReference>
<dbReference type="InterPro" id="IPR006076">
    <property type="entry name" value="FAD-dep_OxRdtase"/>
</dbReference>
<dbReference type="SUPFAM" id="SSF51971">
    <property type="entry name" value="Nucleotide-binding domain"/>
    <property type="match status" value="1"/>
</dbReference>
<dbReference type="EC" id="1.-.-.-" evidence="2"/>
<feature type="domain" description="FAD dependent oxidoreductase" evidence="1">
    <location>
        <begin position="4"/>
        <end position="330"/>
    </location>
</feature>
<accession>A0ABT8C716</accession>
<dbReference type="Gene3D" id="3.30.9.10">
    <property type="entry name" value="D-Amino Acid Oxidase, subunit A, domain 2"/>
    <property type="match status" value="1"/>
</dbReference>
<evidence type="ECO:0000313" key="3">
    <source>
        <dbReference type="Proteomes" id="UP001236663"/>
    </source>
</evidence>
<reference evidence="3" key="1">
    <citation type="journal article" date="2019" name="Int. J. Syst. Evol. Microbiol.">
        <title>The Global Catalogue of Microorganisms (GCM) 10K type strain sequencing project: providing services to taxonomists for standard genome sequencing and annotation.</title>
        <authorList>
            <consortium name="The Broad Institute Genomics Platform"/>
            <consortium name="The Broad Institute Genome Sequencing Center for Infectious Disease"/>
            <person name="Wu L."/>
            <person name="Ma J."/>
        </authorList>
    </citation>
    <scope>NUCLEOTIDE SEQUENCE [LARGE SCALE GENOMIC DNA]</scope>
    <source>
        <strain evidence="3">CECT 7706</strain>
    </source>
</reference>
<proteinExistence type="predicted"/>
<comment type="caution">
    <text evidence="2">The sequence shown here is derived from an EMBL/GenBank/DDBJ whole genome shotgun (WGS) entry which is preliminary data.</text>
</comment>
<dbReference type="SUPFAM" id="SSF54373">
    <property type="entry name" value="FAD-linked reductases, C-terminal domain"/>
    <property type="match status" value="1"/>
</dbReference>
<dbReference type="PANTHER" id="PTHR13847">
    <property type="entry name" value="SARCOSINE DEHYDROGENASE-RELATED"/>
    <property type="match status" value="1"/>
</dbReference>
<keyword evidence="3" id="KW-1185">Reference proteome</keyword>
<evidence type="ECO:0000313" key="2">
    <source>
        <dbReference type="EMBL" id="MDN3688301.1"/>
    </source>
</evidence>
<dbReference type="InterPro" id="IPR036188">
    <property type="entry name" value="FAD/NAD-bd_sf"/>
</dbReference>
<organism evidence="2 3">
    <name type="scientific">Cyclobacterium jeungdonense</name>
    <dbReference type="NCBI Taxonomy" id="708087"/>
    <lineage>
        <taxon>Bacteria</taxon>
        <taxon>Pseudomonadati</taxon>
        <taxon>Bacteroidota</taxon>
        <taxon>Cytophagia</taxon>
        <taxon>Cytophagales</taxon>
        <taxon>Cyclobacteriaceae</taxon>
        <taxon>Cyclobacterium</taxon>
    </lineage>
</organism>
<dbReference type="Pfam" id="PF01266">
    <property type="entry name" value="DAO"/>
    <property type="match status" value="1"/>
</dbReference>
<evidence type="ECO:0000259" key="1">
    <source>
        <dbReference type="Pfam" id="PF01266"/>
    </source>
</evidence>
<dbReference type="Proteomes" id="UP001236663">
    <property type="component" value="Unassembled WGS sequence"/>
</dbReference>
<dbReference type="Gene3D" id="3.50.50.60">
    <property type="entry name" value="FAD/NAD(P)-binding domain"/>
    <property type="match status" value="1"/>
</dbReference>
<protein>
    <submittedName>
        <fullName evidence="2">FAD-binding oxidoreductase</fullName>
        <ecNumber evidence="2">1.-.-.-</ecNumber>
    </submittedName>
</protein>
<gene>
    <name evidence="2" type="ORF">QWZ15_10705</name>
</gene>